<reference evidence="9 10" key="1">
    <citation type="submission" date="2022-05" db="EMBL/GenBank/DDBJ databases">
        <title>Genome Sequencing of Bee-Associated Microbes.</title>
        <authorList>
            <person name="Dunlap C."/>
        </authorList>
    </citation>
    <scope>NUCLEOTIDE SEQUENCE [LARGE SCALE GENOMIC DNA]</scope>
    <source>
        <strain evidence="9 10">NRRL NRS-750</strain>
    </source>
</reference>
<keyword evidence="7" id="KW-0961">Cell wall biogenesis/degradation</keyword>
<evidence type="ECO:0000256" key="5">
    <source>
        <dbReference type="ARBA" id="ARBA00022969"/>
    </source>
</evidence>
<dbReference type="PANTHER" id="PTHR30417">
    <property type="entry name" value="N-ACETYLMURAMOYL-L-ALANINE AMIDASE AMID"/>
    <property type="match status" value="1"/>
</dbReference>
<proteinExistence type="inferred from homology"/>
<keyword evidence="4 9" id="KW-0378">Hydrolase</keyword>
<evidence type="ECO:0000256" key="3">
    <source>
        <dbReference type="ARBA" id="ARBA00011901"/>
    </source>
</evidence>
<dbReference type="EC" id="3.5.1.28" evidence="3"/>
<dbReference type="InterPro" id="IPR051206">
    <property type="entry name" value="NAMLAA_amidase_2"/>
</dbReference>
<keyword evidence="5" id="KW-0749">Sporulation</keyword>
<comment type="caution">
    <text evidence="9">The sequence shown here is derived from an EMBL/GenBank/DDBJ whole genome shotgun (WGS) entry which is preliminary data.</text>
</comment>
<evidence type="ECO:0000313" key="10">
    <source>
        <dbReference type="Proteomes" id="UP001527090"/>
    </source>
</evidence>
<comment type="catalytic activity">
    <reaction evidence="1">
        <text>Hydrolyzes the link between N-acetylmuramoyl residues and L-amino acid residues in certain cell-wall glycopeptides.</text>
        <dbReference type="EC" id="3.5.1.28"/>
    </reaction>
</comment>
<dbReference type="PANTHER" id="PTHR30417:SF11">
    <property type="entry name" value="N-ACETYLMURAMOYL-L-ALANINE AMIDASE XLYA"/>
    <property type="match status" value="1"/>
</dbReference>
<dbReference type="EMBL" id="JAMDLY010000019">
    <property type="protein sequence ID" value="MCY9532339.1"/>
    <property type="molecule type" value="Genomic_DNA"/>
</dbReference>
<accession>A0ABT4EF18</accession>
<dbReference type="Pfam" id="PF01510">
    <property type="entry name" value="Amidase_2"/>
    <property type="match status" value="1"/>
</dbReference>
<dbReference type="SMART" id="SM00644">
    <property type="entry name" value="Ami_2"/>
    <property type="match status" value="1"/>
</dbReference>
<sequence>MSIDIKQRLIPDGRANKPNLAMKPMYLTVHNTDNTDAGATAEAHSRYLLNGSGGAKKSWHYTVDDKSVYQHLRDTEQGWHAGDGIGPGNALSIGVEVCMYAGIDEQAAWCNAAELLAILSCKHGIALERIMPHKHWSGKACPSRLLPHWQQFMDMVVQAKEAMSGDTSGTKPPSPNPTIEQQLRAERVKVIWEGAPKESSQGYLIDNKVYIPVREAVERSGMRVHWEAEKRQVVVRGGSE</sequence>
<organism evidence="9 10">
    <name type="scientific">Paenibacillus alvei</name>
    <name type="common">Bacillus alvei</name>
    <dbReference type="NCBI Taxonomy" id="44250"/>
    <lineage>
        <taxon>Bacteria</taxon>
        <taxon>Bacillati</taxon>
        <taxon>Bacillota</taxon>
        <taxon>Bacilli</taxon>
        <taxon>Bacillales</taxon>
        <taxon>Paenibacillaceae</taxon>
        <taxon>Paenibacillus</taxon>
    </lineage>
</organism>
<dbReference type="CDD" id="cd06583">
    <property type="entry name" value="PGRP"/>
    <property type="match status" value="1"/>
</dbReference>
<dbReference type="InterPro" id="IPR002502">
    <property type="entry name" value="Amidase_domain"/>
</dbReference>
<comment type="similarity">
    <text evidence="2">Belongs to the N-acetylmuramoyl-L-alanine amidase 2 family.</text>
</comment>
<protein>
    <recommendedName>
        <fullName evidence="3">N-acetylmuramoyl-L-alanine amidase</fullName>
        <ecNumber evidence="3">3.5.1.28</ecNumber>
    </recommendedName>
</protein>
<evidence type="ECO:0000256" key="1">
    <source>
        <dbReference type="ARBA" id="ARBA00001561"/>
    </source>
</evidence>
<dbReference type="RefSeq" id="WP_028531631.1">
    <property type="nucleotide sequence ID" value="NZ_JAMDLY010000019.1"/>
</dbReference>
<dbReference type="Pfam" id="PF07833">
    <property type="entry name" value="Cu_amine_oxidN1"/>
    <property type="match status" value="1"/>
</dbReference>
<dbReference type="SUPFAM" id="SSF55846">
    <property type="entry name" value="N-acetylmuramoyl-L-alanine amidase-like"/>
    <property type="match status" value="1"/>
</dbReference>
<name>A0ABT4EF18_PAEAL</name>
<evidence type="ECO:0000256" key="2">
    <source>
        <dbReference type="ARBA" id="ARBA00007553"/>
    </source>
</evidence>
<dbReference type="InterPro" id="IPR036505">
    <property type="entry name" value="Amidase/PGRP_sf"/>
</dbReference>
<evidence type="ECO:0000256" key="6">
    <source>
        <dbReference type="ARBA" id="ARBA00023287"/>
    </source>
</evidence>
<evidence type="ECO:0000313" key="9">
    <source>
        <dbReference type="EMBL" id="MCY9532339.1"/>
    </source>
</evidence>
<feature type="domain" description="N-acetylmuramoyl-L-alanine amidase" evidence="8">
    <location>
        <begin position="12"/>
        <end position="156"/>
    </location>
</feature>
<dbReference type="InterPro" id="IPR012854">
    <property type="entry name" value="Cu_amine_oxidase-like_N"/>
</dbReference>
<dbReference type="Gene3D" id="3.40.80.10">
    <property type="entry name" value="Peptidoglycan recognition protein-like"/>
    <property type="match status" value="1"/>
</dbReference>
<evidence type="ECO:0000256" key="4">
    <source>
        <dbReference type="ARBA" id="ARBA00022801"/>
    </source>
</evidence>
<gene>
    <name evidence="9" type="ORF">M5X04_23825</name>
</gene>
<evidence type="ECO:0000259" key="8">
    <source>
        <dbReference type="SMART" id="SM00644"/>
    </source>
</evidence>
<dbReference type="Proteomes" id="UP001527090">
    <property type="component" value="Unassembled WGS sequence"/>
</dbReference>
<dbReference type="GO" id="GO:0008745">
    <property type="term" value="F:N-acetylmuramoyl-L-alanine amidase activity"/>
    <property type="evidence" value="ECO:0007669"/>
    <property type="project" value="UniProtKB-EC"/>
</dbReference>
<keyword evidence="10" id="KW-1185">Reference proteome</keyword>
<keyword evidence="6" id="KW-0178">Competence</keyword>
<evidence type="ECO:0000256" key="7">
    <source>
        <dbReference type="ARBA" id="ARBA00023316"/>
    </source>
</evidence>